<reference evidence="2" key="1">
    <citation type="submission" date="2023-04" db="EMBL/GenBank/DDBJ databases">
        <authorList>
            <person name="Vijverberg K."/>
            <person name="Xiong W."/>
            <person name="Schranz E."/>
        </authorList>
    </citation>
    <scope>NUCLEOTIDE SEQUENCE</scope>
</reference>
<accession>A0AA36EHG9</accession>
<name>A0AA36EHG9_LACSI</name>
<protein>
    <recommendedName>
        <fullName evidence="1">VQ domain-containing protein</fullName>
    </recommendedName>
</protein>
<keyword evidence="3" id="KW-1185">Reference proteome</keyword>
<feature type="domain" description="VQ" evidence="1">
    <location>
        <begin position="30"/>
        <end position="53"/>
    </location>
</feature>
<dbReference type="AlphaFoldDB" id="A0AA36EHG9"/>
<sequence length="224" mass="25010">MGKPITHPSLKISKKEPNHQFNSRVKVLKPKVYITHSSNFKTLVQKVTGNGSSSSSISSFSPPTTMAMVSTQPPHVIHIDDYGSPDHSLDLSTDHSLDNTFMSFDYSYCSSEDLGLSSNVSSFSPPSAMHVVSSEPTQVIHIDDHDSLDPNSNSTYIASDYSYCSTEELGVQWPQDHGLDYVDEIQLKNLESWLLDFDQSSYIHDEPFVPMNTYEYGYNLSSII</sequence>
<evidence type="ECO:0000313" key="3">
    <source>
        <dbReference type="Proteomes" id="UP001177003"/>
    </source>
</evidence>
<evidence type="ECO:0000313" key="2">
    <source>
        <dbReference type="EMBL" id="CAI9296518.1"/>
    </source>
</evidence>
<dbReference type="Pfam" id="PF05678">
    <property type="entry name" value="VQ"/>
    <property type="match status" value="1"/>
</dbReference>
<proteinExistence type="predicted"/>
<evidence type="ECO:0000259" key="1">
    <source>
        <dbReference type="Pfam" id="PF05678"/>
    </source>
</evidence>
<gene>
    <name evidence="2" type="ORF">LSALG_LOCUS35380</name>
</gene>
<dbReference type="Proteomes" id="UP001177003">
    <property type="component" value="Chromosome 8"/>
</dbReference>
<dbReference type="InterPro" id="IPR008889">
    <property type="entry name" value="VQ"/>
</dbReference>
<dbReference type="EMBL" id="OX465084">
    <property type="protein sequence ID" value="CAI9296518.1"/>
    <property type="molecule type" value="Genomic_DNA"/>
</dbReference>
<organism evidence="2 3">
    <name type="scientific">Lactuca saligna</name>
    <name type="common">Willowleaf lettuce</name>
    <dbReference type="NCBI Taxonomy" id="75948"/>
    <lineage>
        <taxon>Eukaryota</taxon>
        <taxon>Viridiplantae</taxon>
        <taxon>Streptophyta</taxon>
        <taxon>Embryophyta</taxon>
        <taxon>Tracheophyta</taxon>
        <taxon>Spermatophyta</taxon>
        <taxon>Magnoliopsida</taxon>
        <taxon>eudicotyledons</taxon>
        <taxon>Gunneridae</taxon>
        <taxon>Pentapetalae</taxon>
        <taxon>asterids</taxon>
        <taxon>campanulids</taxon>
        <taxon>Asterales</taxon>
        <taxon>Asteraceae</taxon>
        <taxon>Cichorioideae</taxon>
        <taxon>Cichorieae</taxon>
        <taxon>Lactucinae</taxon>
        <taxon>Lactuca</taxon>
    </lineage>
</organism>